<sequence>MPQGDRLAGLSERLASAGITEVRPLAGGASGLTYRGVLGTVPVVVKVAPAGVEPIAHRDVLRQARILKALQRSDVPVPDVLLEDSGAPPEVPPLFVMSLCAGDAVEPLFDVDAELPTHACIGARFLNAAVAMARLHRLSPATLGVHGEAVSGPADEIERWSRTLHTVDPGLVPDWQEVRAMLASAVPPPNGPAVVHGDFRLGNLLADGEHITAVIDWEIWSVGDPRIDVGWFLVNADPHTYQRVSACAGAVPPAGELIAAYCAELGTEPTDLRWFEALACFKSAATWSLIVKHNRRRPTPDPQWEAMVPTLPRLLQRAGELVRSAG</sequence>
<name>A0A178LQ80_MYCIR</name>
<evidence type="ECO:0000313" key="2">
    <source>
        <dbReference type="EMBL" id="OAN34629.1"/>
    </source>
</evidence>
<dbReference type="Proteomes" id="UP000078396">
    <property type="component" value="Unassembled WGS sequence"/>
</dbReference>
<dbReference type="InterPro" id="IPR002575">
    <property type="entry name" value="Aminoglycoside_PTrfase"/>
</dbReference>
<dbReference type="InterPro" id="IPR051678">
    <property type="entry name" value="AGP_Transferase"/>
</dbReference>
<dbReference type="Gene3D" id="3.30.200.20">
    <property type="entry name" value="Phosphorylase Kinase, domain 1"/>
    <property type="match status" value="1"/>
</dbReference>
<dbReference type="SUPFAM" id="SSF56112">
    <property type="entry name" value="Protein kinase-like (PK-like)"/>
    <property type="match status" value="1"/>
</dbReference>
<organism evidence="2 3">
    <name type="scientific">Mycolicibacterium iranicum</name>
    <name type="common">Mycobacterium iranicum</name>
    <dbReference type="NCBI Taxonomy" id="912594"/>
    <lineage>
        <taxon>Bacteria</taxon>
        <taxon>Bacillati</taxon>
        <taxon>Actinomycetota</taxon>
        <taxon>Actinomycetes</taxon>
        <taxon>Mycobacteriales</taxon>
        <taxon>Mycobacteriaceae</taxon>
        <taxon>Mycolicibacterium</taxon>
    </lineage>
</organism>
<protein>
    <submittedName>
        <fullName evidence="2">Acyl-CoA dehydrogenase</fullName>
    </submittedName>
</protein>
<dbReference type="InterPro" id="IPR011009">
    <property type="entry name" value="Kinase-like_dom_sf"/>
</dbReference>
<dbReference type="InterPro" id="IPR041726">
    <property type="entry name" value="ACAD10_11_N"/>
</dbReference>
<dbReference type="Gene3D" id="3.90.1200.10">
    <property type="match status" value="1"/>
</dbReference>
<proteinExistence type="predicted"/>
<accession>A0A178LQ80</accession>
<dbReference type="CDD" id="cd05154">
    <property type="entry name" value="ACAD10_11_N-like"/>
    <property type="match status" value="1"/>
</dbReference>
<feature type="domain" description="Aminoglycoside phosphotransferase" evidence="1">
    <location>
        <begin position="21"/>
        <end position="239"/>
    </location>
</feature>
<evidence type="ECO:0000259" key="1">
    <source>
        <dbReference type="Pfam" id="PF01636"/>
    </source>
</evidence>
<dbReference type="AlphaFoldDB" id="A0A178LQ80"/>
<dbReference type="EMBL" id="LWCS01000043">
    <property type="protein sequence ID" value="OAN34629.1"/>
    <property type="molecule type" value="Genomic_DNA"/>
</dbReference>
<evidence type="ECO:0000313" key="3">
    <source>
        <dbReference type="Proteomes" id="UP000078396"/>
    </source>
</evidence>
<comment type="caution">
    <text evidence="2">The sequence shown here is derived from an EMBL/GenBank/DDBJ whole genome shotgun (WGS) entry which is preliminary data.</text>
</comment>
<reference evidence="2 3" key="1">
    <citation type="submission" date="2016-04" db="EMBL/GenBank/DDBJ databases">
        <title>Draft Genome Sequences of Staphylococcus capitis Strain H36, S. capitis Strain H65, S. cohnii Strain H62, S. hominis Strain H69, Mycobacterium iranicum Strain H39, Plantibacter sp. Strain H53, Pseudomonas oryzihabitans Strain H72, and Microbacterium sp. Strain H83, isolated from residential settings.</title>
        <authorList>
            <person name="Lymperopoulou D."/>
            <person name="Adams R.I."/>
            <person name="Lindow S."/>
            <person name="Coil D.A."/>
            <person name="Jospin G."/>
            <person name="Eisen J.A."/>
        </authorList>
    </citation>
    <scope>NUCLEOTIDE SEQUENCE [LARGE SCALE GENOMIC DNA]</scope>
    <source>
        <strain evidence="2 3">H39</strain>
    </source>
</reference>
<dbReference type="Pfam" id="PF01636">
    <property type="entry name" value="APH"/>
    <property type="match status" value="1"/>
</dbReference>
<gene>
    <name evidence="2" type="ORF">A4X20_07065</name>
</gene>
<dbReference type="PANTHER" id="PTHR21310">
    <property type="entry name" value="AMINOGLYCOSIDE PHOSPHOTRANSFERASE-RELATED-RELATED"/>
    <property type="match status" value="1"/>
</dbReference>